<name>A0A423EST0_9PSED</name>
<organism evidence="1 2">
    <name type="scientific">Pseudomonas poae</name>
    <dbReference type="NCBI Taxonomy" id="200451"/>
    <lineage>
        <taxon>Bacteria</taxon>
        <taxon>Pseudomonadati</taxon>
        <taxon>Pseudomonadota</taxon>
        <taxon>Gammaproteobacteria</taxon>
        <taxon>Pseudomonadales</taxon>
        <taxon>Pseudomonadaceae</taxon>
        <taxon>Pseudomonas</taxon>
    </lineage>
</organism>
<gene>
    <name evidence="1" type="ORF">BK648_26890</name>
</gene>
<dbReference type="PANTHER" id="PTHR43628">
    <property type="entry name" value="ACTIVATOR OF C KINASE PROTEIN 1-RELATED"/>
    <property type="match status" value="1"/>
</dbReference>
<dbReference type="EMBL" id="MOAY01000081">
    <property type="protein sequence ID" value="ROM34347.1"/>
    <property type="molecule type" value="Genomic_DNA"/>
</dbReference>
<proteinExistence type="predicted"/>
<accession>A0A423EST0</accession>
<dbReference type="RefSeq" id="WP_123718720.1">
    <property type="nucleotide sequence ID" value="NZ_MOAY01000081.1"/>
</dbReference>
<dbReference type="SUPFAM" id="SSF81901">
    <property type="entry name" value="HCP-like"/>
    <property type="match status" value="1"/>
</dbReference>
<comment type="caution">
    <text evidence="1">The sequence shown here is derived from an EMBL/GenBank/DDBJ whole genome shotgun (WGS) entry which is preliminary data.</text>
</comment>
<protein>
    <recommendedName>
        <fullName evidence="3">Sel1 repeat family protein</fullName>
    </recommendedName>
</protein>
<evidence type="ECO:0000313" key="1">
    <source>
        <dbReference type="EMBL" id="ROM34347.1"/>
    </source>
</evidence>
<dbReference type="SMART" id="SM00671">
    <property type="entry name" value="SEL1"/>
    <property type="match status" value="2"/>
</dbReference>
<dbReference type="InterPro" id="IPR052945">
    <property type="entry name" value="Mitotic_Regulator"/>
</dbReference>
<dbReference type="PANTHER" id="PTHR43628:SF1">
    <property type="entry name" value="CHITIN SYNTHASE REGULATORY FACTOR 2-RELATED"/>
    <property type="match status" value="1"/>
</dbReference>
<dbReference type="PROSITE" id="PS51257">
    <property type="entry name" value="PROKAR_LIPOPROTEIN"/>
    <property type="match status" value="1"/>
</dbReference>
<evidence type="ECO:0008006" key="3">
    <source>
        <dbReference type="Google" id="ProtNLM"/>
    </source>
</evidence>
<dbReference type="InterPro" id="IPR006597">
    <property type="entry name" value="Sel1-like"/>
</dbReference>
<dbReference type="AlphaFoldDB" id="A0A423EST0"/>
<dbReference type="Gene3D" id="1.25.40.10">
    <property type="entry name" value="Tetratricopeptide repeat domain"/>
    <property type="match status" value="1"/>
</dbReference>
<dbReference type="InterPro" id="IPR011990">
    <property type="entry name" value="TPR-like_helical_dom_sf"/>
</dbReference>
<dbReference type="Proteomes" id="UP000284656">
    <property type="component" value="Unassembled WGS sequence"/>
</dbReference>
<reference evidence="1 2" key="1">
    <citation type="submission" date="2016-10" db="EMBL/GenBank/DDBJ databases">
        <title>Comparative genome analysis of multiple Pseudomonas spp. focuses on biocontrol and plant growth promoting traits.</title>
        <authorList>
            <person name="Tao X.-Y."/>
            <person name="Taylor C.G."/>
        </authorList>
    </citation>
    <scope>NUCLEOTIDE SEQUENCE [LARGE SCALE GENOMIC DNA]</scope>
    <source>
        <strain evidence="1 2">29G9</strain>
    </source>
</reference>
<evidence type="ECO:0000313" key="2">
    <source>
        <dbReference type="Proteomes" id="UP000284656"/>
    </source>
</evidence>
<sequence length="320" mass="35185">MTRNLASIGLMFALAGCQSVNDMGKSTADYIKAARQTPMERYLEEQRNRYEPLGTFDYTRDDNQSKACREAIYSRDVAPASMEMVKGSSDAGNAMCRHVLGTFYESGNGVTQNIGMARGLYLEAAKDDPYAYVELGRMARDGVGEPADWIKARDYYRLGGRAGAVALGGMMEHGQGGAHDVPGALKLYIDATQKYGDKAWQAIQPLLARGLELDAGQMQKYNRLWTERFVREQRNRLLMSTVFQHVKASGQTFTVTVLYRFTAGQPRSKAYLVKSCGDPVIDSLVVSAVDGLPMQDPYLVPAGEDIPPIQVPIVLMPTAG</sequence>